<feature type="region of interest" description="Disordered" evidence="5">
    <location>
        <begin position="296"/>
        <end position="318"/>
    </location>
</feature>
<dbReference type="PANTHER" id="PTHR13793:SF160">
    <property type="entry name" value="PHD FINGER PROTEIN RHINOCEROS"/>
    <property type="match status" value="1"/>
</dbReference>
<dbReference type="Pfam" id="PF13832">
    <property type="entry name" value="zf-HC5HC2H_2"/>
    <property type="match status" value="1"/>
</dbReference>
<dbReference type="InterPro" id="IPR050701">
    <property type="entry name" value="Histone_Mod_Regulator"/>
</dbReference>
<dbReference type="SMART" id="SM00249">
    <property type="entry name" value="PHD"/>
    <property type="match status" value="2"/>
</dbReference>
<evidence type="ECO:0000256" key="2">
    <source>
        <dbReference type="ARBA" id="ARBA00022771"/>
    </source>
</evidence>
<dbReference type="Gene3D" id="3.30.40.10">
    <property type="entry name" value="Zinc/RING finger domain, C3HC4 (zinc finger)"/>
    <property type="match status" value="2"/>
</dbReference>
<feature type="compositionally biased region" description="Polar residues" evidence="5">
    <location>
        <begin position="1"/>
        <end position="10"/>
    </location>
</feature>
<dbReference type="Pfam" id="PF13831">
    <property type="entry name" value="PHD_2"/>
    <property type="match status" value="1"/>
</dbReference>
<dbReference type="CDD" id="cd15492">
    <property type="entry name" value="PHD_BRPF_JADE_like"/>
    <property type="match status" value="1"/>
</dbReference>
<dbReference type="SUPFAM" id="SSF57903">
    <property type="entry name" value="FYVE/PHD zinc finger"/>
    <property type="match status" value="1"/>
</dbReference>
<gene>
    <name evidence="8" type="ORF">AB6A40_005350</name>
</gene>
<keyword evidence="3" id="KW-0862">Zinc</keyword>
<dbReference type="InterPro" id="IPR013083">
    <property type="entry name" value="Znf_RING/FYVE/PHD"/>
</dbReference>
<evidence type="ECO:0000256" key="1">
    <source>
        <dbReference type="ARBA" id="ARBA00022723"/>
    </source>
</evidence>
<dbReference type="Proteomes" id="UP001608902">
    <property type="component" value="Unassembled WGS sequence"/>
</dbReference>
<feature type="compositionally biased region" description="Basic and acidic residues" evidence="5">
    <location>
        <begin position="309"/>
        <end position="318"/>
    </location>
</feature>
<dbReference type="GO" id="GO:0008270">
    <property type="term" value="F:zinc ion binding"/>
    <property type="evidence" value="ECO:0007669"/>
    <property type="project" value="UniProtKB-KW"/>
</dbReference>
<evidence type="ECO:0000256" key="4">
    <source>
        <dbReference type="PROSITE-ProRule" id="PRU00146"/>
    </source>
</evidence>
<feature type="region of interest" description="Disordered" evidence="5">
    <location>
        <begin position="602"/>
        <end position="626"/>
    </location>
</feature>
<feature type="region of interest" description="Disordered" evidence="5">
    <location>
        <begin position="157"/>
        <end position="233"/>
    </location>
</feature>
<dbReference type="PROSITE" id="PS50016">
    <property type="entry name" value="ZF_PHD_2"/>
    <property type="match status" value="1"/>
</dbReference>
<evidence type="ECO:0000259" key="7">
    <source>
        <dbReference type="PROSITE" id="PS51805"/>
    </source>
</evidence>
<feature type="domain" description="PHD-type" evidence="6">
    <location>
        <begin position="425"/>
        <end position="475"/>
    </location>
</feature>
<evidence type="ECO:0000256" key="5">
    <source>
        <dbReference type="SAM" id="MobiDB-lite"/>
    </source>
</evidence>
<feature type="compositionally biased region" description="Low complexity" evidence="5">
    <location>
        <begin position="180"/>
        <end position="198"/>
    </location>
</feature>
<reference evidence="8 9" key="1">
    <citation type="submission" date="2024-08" db="EMBL/GenBank/DDBJ databases">
        <title>Gnathostoma spinigerum genome.</title>
        <authorList>
            <person name="Gonzalez-Bertolin B."/>
            <person name="Monzon S."/>
            <person name="Zaballos A."/>
            <person name="Jimenez P."/>
            <person name="Dekumyoy P."/>
            <person name="Varona S."/>
            <person name="Cuesta I."/>
            <person name="Sumanam S."/>
            <person name="Adisakwattana P."/>
            <person name="Gasser R.B."/>
            <person name="Hernandez-Gonzalez A."/>
            <person name="Young N.D."/>
            <person name="Perteguer M.J."/>
        </authorList>
    </citation>
    <scope>NUCLEOTIDE SEQUENCE [LARGE SCALE GENOMIC DNA]</scope>
    <source>
        <strain evidence="8">AL3</strain>
        <tissue evidence="8">Liver</tissue>
    </source>
</reference>
<dbReference type="EMBL" id="JBGFUD010003365">
    <property type="protein sequence ID" value="MFH4978641.1"/>
    <property type="molecule type" value="Genomic_DNA"/>
</dbReference>
<dbReference type="InterPro" id="IPR011011">
    <property type="entry name" value="Znf_FYVE_PHD"/>
</dbReference>
<feature type="domain" description="PHD-type" evidence="7">
    <location>
        <begin position="480"/>
        <end position="595"/>
    </location>
</feature>
<protein>
    <submittedName>
        <fullName evidence="8">Uncharacterized protein</fullName>
    </submittedName>
</protein>
<evidence type="ECO:0000313" key="8">
    <source>
        <dbReference type="EMBL" id="MFH4978641.1"/>
    </source>
</evidence>
<feature type="region of interest" description="Disordered" evidence="5">
    <location>
        <begin position="1"/>
        <end position="22"/>
    </location>
</feature>
<keyword evidence="1" id="KW-0479">Metal-binding</keyword>
<dbReference type="PROSITE" id="PS01359">
    <property type="entry name" value="ZF_PHD_1"/>
    <property type="match status" value="1"/>
</dbReference>
<evidence type="ECO:0000256" key="3">
    <source>
        <dbReference type="ARBA" id="ARBA00022833"/>
    </source>
</evidence>
<keyword evidence="2 4" id="KW-0863">Zinc-finger</keyword>
<dbReference type="AlphaFoldDB" id="A0ABD6EMI6"/>
<proteinExistence type="predicted"/>
<keyword evidence="9" id="KW-1185">Reference proteome</keyword>
<feature type="compositionally biased region" description="Acidic residues" evidence="5">
    <location>
        <begin position="218"/>
        <end position="232"/>
    </location>
</feature>
<dbReference type="PANTHER" id="PTHR13793">
    <property type="entry name" value="PHD FINGER PROTEINS"/>
    <property type="match status" value="1"/>
</dbReference>
<dbReference type="InterPro" id="IPR001965">
    <property type="entry name" value="Znf_PHD"/>
</dbReference>
<accession>A0ABD6EMI6</accession>
<evidence type="ECO:0000259" key="6">
    <source>
        <dbReference type="PROSITE" id="PS50016"/>
    </source>
</evidence>
<sequence>MSSGTSVSQQEKMRRKHCTSSLELSLRGRGKLGKYHKLTANKKDFLSENIDAKNQRASKFRKRCVTFNESTPKRRHRTIADQEIIANSNSIIDHPRNRLAIKSPSSHQNSSQIDCESGHHCVFRAASSGCCDSDANELCDSDFPVSRATARRKLWGFSTPESGDRSAVAQTNPSSRFHRSPLPSSSTSSKQSRSLCSKHNSSRERDQRKPSSSSDSFDTLDEEDEVSDDDWNANEGWKKRKNVYFVSDGENRPTEMFRTDLVHRMKMDEQDAVNSIDEEDLVRMEDRWRQEWSKGVQVNQSKRVPNPVQEDHPCSSDIKETHRSAIKLTAKYNWTHFKKYVDHSVKPHKPPRKMHYQCDGQDLLYLKRLNELRVEMSLSPISEKLFGHLLDEFEVDCYMRIHHDLLSSLTEPREFAPCHAEYDEDACCDICRQPDFEADDAIVFCDGCNLSVHQSCYGIDNLPEDEWMCQVCLLTGYQTSPACVLCPVTGGAMKVTKRGQWAHIVCALWIPEVRFEDVNHREPITNISDIPDERWMFRCSVCDTKQGACIQCTVSNCSTAFHVSCAFRNNQVMRIEHESTNDDVVRLVSLCERHSRISRSPTKTSFAEVRDADDPRHPVSYVPSAF</sequence>
<feature type="compositionally biased region" description="Basic and acidic residues" evidence="5">
    <location>
        <begin position="608"/>
        <end position="617"/>
    </location>
</feature>
<dbReference type="InterPro" id="IPR019787">
    <property type="entry name" value="Znf_PHD-finger"/>
</dbReference>
<comment type="caution">
    <text evidence="8">The sequence shown here is derived from an EMBL/GenBank/DDBJ whole genome shotgun (WGS) entry which is preliminary data.</text>
</comment>
<dbReference type="InterPro" id="IPR019786">
    <property type="entry name" value="Zinc_finger_PHD-type_CS"/>
</dbReference>
<evidence type="ECO:0000313" key="9">
    <source>
        <dbReference type="Proteomes" id="UP001608902"/>
    </source>
</evidence>
<dbReference type="PROSITE" id="PS51805">
    <property type="entry name" value="EPHD"/>
    <property type="match status" value="1"/>
</dbReference>
<dbReference type="InterPro" id="IPR034732">
    <property type="entry name" value="EPHD"/>
</dbReference>
<organism evidence="8 9">
    <name type="scientific">Gnathostoma spinigerum</name>
    <dbReference type="NCBI Taxonomy" id="75299"/>
    <lineage>
        <taxon>Eukaryota</taxon>
        <taxon>Metazoa</taxon>
        <taxon>Ecdysozoa</taxon>
        <taxon>Nematoda</taxon>
        <taxon>Chromadorea</taxon>
        <taxon>Rhabditida</taxon>
        <taxon>Spirurina</taxon>
        <taxon>Gnathostomatomorpha</taxon>
        <taxon>Gnathostomatoidea</taxon>
        <taxon>Gnathostomatidae</taxon>
        <taxon>Gnathostoma</taxon>
    </lineage>
</organism>
<name>A0ABD6EMI6_9BILA</name>